<dbReference type="PANTHER" id="PTHR11188">
    <property type="entry name" value="ARRESTIN DOMAIN CONTAINING PROTEIN"/>
    <property type="match status" value="1"/>
</dbReference>
<dbReference type="Proteomes" id="UP000694865">
    <property type="component" value="Unplaced"/>
</dbReference>
<comment type="similarity">
    <text evidence="1">Belongs to the arrestin family.</text>
</comment>
<dbReference type="SMART" id="SM01017">
    <property type="entry name" value="Arrestin_C"/>
    <property type="match status" value="1"/>
</dbReference>
<evidence type="ECO:0000313" key="4">
    <source>
        <dbReference type="RefSeq" id="XP_006816345.1"/>
    </source>
</evidence>
<reference evidence="4" key="1">
    <citation type="submission" date="2025-08" db="UniProtKB">
        <authorList>
            <consortium name="RefSeq"/>
        </authorList>
    </citation>
    <scope>IDENTIFICATION</scope>
    <source>
        <tissue evidence="4">Testes</tissue>
    </source>
</reference>
<evidence type="ECO:0000256" key="1">
    <source>
        <dbReference type="ARBA" id="ARBA00005298"/>
    </source>
</evidence>
<dbReference type="GeneID" id="102807649"/>
<dbReference type="SUPFAM" id="SSF81296">
    <property type="entry name" value="E set domains"/>
    <property type="match status" value="2"/>
</dbReference>
<feature type="domain" description="Arrestin C-terminal-like" evidence="2">
    <location>
        <begin position="201"/>
        <end position="363"/>
    </location>
</feature>
<dbReference type="Gene3D" id="2.60.40.640">
    <property type="match status" value="2"/>
</dbReference>
<dbReference type="PANTHER" id="PTHR11188:SF176">
    <property type="entry name" value="ARRESTIN DOMAIN-CONTAINING PROTEIN 1"/>
    <property type="match status" value="1"/>
</dbReference>
<dbReference type="Pfam" id="PF02752">
    <property type="entry name" value="Arrestin_C"/>
    <property type="match status" value="1"/>
</dbReference>
<gene>
    <name evidence="4" type="primary">LOC102807649</name>
</gene>
<evidence type="ECO:0000313" key="3">
    <source>
        <dbReference type="Proteomes" id="UP000694865"/>
    </source>
</evidence>
<keyword evidence="3" id="KW-1185">Reference proteome</keyword>
<dbReference type="InterPro" id="IPR014752">
    <property type="entry name" value="Arrestin-like_C"/>
</dbReference>
<dbReference type="Pfam" id="PF00339">
    <property type="entry name" value="Arrestin_N"/>
    <property type="match status" value="1"/>
</dbReference>
<dbReference type="InterPro" id="IPR050357">
    <property type="entry name" value="Arrestin_domain-protein"/>
</dbReference>
<dbReference type="InterPro" id="IPR014756">
    <property type="entry name" value="Ig_E-set"/>
</dbReference>
<dbReference type="RefSeq" id="XP_006816345.1">
    <property type="nucleotide sequence ID" value="XM_006816282.1"/>
</dbReference>
<dbReference type="InterPro" id="IPR011022">
    <property type="entry name" value="Arrestin_C-like"/>
</dbReference>
<dbReference type="InterPro" id="IPR011021">
    <property type="entry name" value="Arrestin-like_N"/>
</dbReference>
<organism evidence="3 4">
    <name type="scientific">Saccoglossus kowalevskii</name>
    <name type="common">Acorn worm</name>
    <dbReference type="NCBI Taxonomy" id="10224"/>
    <lineage>
        <taxon>Eukaryota</taxon>
        <taxon>Metazoa</taxon>
        <taxon>Hemichordata</taxon>
        <taxon>Enteropneusta</taxon>
        <taxon>Harrimaniidae</taxon>
        <taxon>Saccoglossus</taxon>
    </lineage>
</organism>
<evidence type="ECO:0000259" key="2">
    <source>
        <dbReference type="SMART" id="SM01017"/>
    </source>
</evidence>
<accession>A0ABM0M8K4</accession>
<name>A0ABM0M8K4_SACKO</name>
<protein>
    <submittedName>
        <fullName evidence="4">Uncharacterized protein LOC102807649</fullName>
    </submittedName>
</protein>
<sequence>MNQISLRTEKGEYSGGETIFGVVYLRIATATVAQAIQLNLKGFESSDFFQPKKHTSFKAYAEEGIPETAESHKPKDAKNDISISLNTDTYSEVLKGLKYYFNTSVSLWEEKGPLPRGHYVIPFQYNLPPDIPGSFFKEEVGHKIWKGVVKYTVKAFILESDEPIEYTQPIIIQPTNIFSEKLLSPKPTKVTGIVKKCFCYSRGEVHVEAKLNKSIYNSGDIAKLEVLIDNQSTEDIDVIRVTLRRVVRLLGWWRNGNGSEEDVYSDNSEMEDFNGKPPVSVFPKTSEIVWASLLQGCPKSEKNKMHKRLIDIPLIETLASNDHVVPLLPSTLGSLVRQCAYCISVDVDVPYAPDITVTLSIDAIKSTSNEQWAQWTPPDWMTQCQVKHSLGECSVRQSVLGSEVFAAIPPFQPT</sequence>
<proteinExistence type="inferred from homology"/>